<proteinExistence type="predicted"/>
<evidence type="ECO:0000259" key="6">
    <source>
        <dbReference type="PROSITE" id="PS50222"/>
    </source>
</evidence>
<dbReference type="InterPro" id="IPR002048">
    <property type="entry name" value="EF_hand_dom"/>
</dbReference>
<dbReference type="Gene3D" id="1.10.238.10">
    <property type="entry name" value="EF-hand"/>
    <property type="match status" value="2"/>
</dbReference>
<dbReference type="AlphaFoldDB" id="A3A8V9"/>
<dbReference type="InterPro" id="IPR011992">
    <property type="entry name" value="EF-hand-dom_pair"/>
</dbReference>
<dbReference type="SMART" id="SM00054">
    <property type="entry name" value="EFh"/>
    <property type="match status" value="2"/>
</dbReference>
<reference evidence="7" key="2">
    <citation type="submission" date="2008-12" db="EMBL/GenBank/DDBJ databases">
        <title>Improved gene annotation of the rice (Oryza sativa) genomes.</title>
        <authorList>
            <person name="Wang J."/>
            <person name="Li R."/>
            <person name="Fan W."/>
            <person name="Huang Q."/>
            <person name="Zhang J."/>
            <person name="Zhou Y."/>
            <person name="Hu Y."/>
            <person name="Zi S."/>
            <person name="Li J."/>
            <person name="Ni P."/>
            <person name="Zheng H."/>
            <person name="Zhang Y."/>
            <person name="Zhao M."/>
            <person name="Hao Q."/>
            <person name="McDermott J."/>
            <person name="Samudrala R."/>
            <person name="Kristiansen K."/>
            <person name="Wong G.K.-S."/>
        </authorList>
    </citation>
    <scope>NUCLEOTIDE SEQUENCE</scope>
</reference>
<gene>
    <name evidence="7" type="ORF">OsJ_07452</name>
</gene>
<keyword evidence="4" id="KW-0106">Calcium</keyword>
<dbReference type="CDD" id="cd00051">
    <property type="entry name" value="EFh"/>
    <property type="match status" value="1"/>
</dbReference>
<accession>A3A8V9</accession>
<protein>
    <recommendedName>
        <fullName evidence="6">EF-hand domain-containing protein</fullName>
    </recommendedName>
</protein>
<dbReference type="Pfam" id="PF13405">
    <property type="entry name" value="EF-hand_6"/>
    <property type="match status" value="1"/>
</dbReference>
<feature type="domain" description="EF-hand" evidence="6">
    <location>
        <begin position="60"/>
        <end position="95"/>
    </location>
</feature>
<sequence>MACDQQAELRRVFELFDRDGDGRITRGGADGVAGEARDARAQGGARRHHRPHRRQRRRGRTAEDCGRMIGQVDRDGDGRVDFLEFKQMMRGGAFATLR</sequence>
<evidence type="ECO:0000256" key="5">
    <source>
        <dbReference type="SAM" id="MobiDB-lite"/>
    </source>
</evidence>
<evidence type="ECO:0000256" key="4">
    <source>
        <dbReference type="ARBA" id="ARBA00022837"/>
    </source>
</evidence>
<evidence type="ECO:0000256" key="2">
    <source>
        <dbReference type="ARBA" id="ARBA00022723"/>
    </source>
</evidence>
<name>A3A8V9_ORYSJ</name>
<organism evidence="7">
    <name type="scientific">Oryza sativa subsp. japonica</name>
    <name type="common">Rice</name>
    <dbReference type="NCBI Taxonomy" id="39947"/>
    <lineage>
        <taxon>Eukaryota</taxon>
        <taxon>Viridiplantae</taxon>
        <taxon>Streptophyta</taxon>
        <taxon>Embryophyta</taxon>
        <taxon>Tracheophyta</taxon>
        <taxon>Spermatophyta</taxon>
        <taxon>Magnoliopsida</taxon>
        <taxon>Liliopsida</taxon>
        <taxon>Poales</taxon>
        <taxon>Poaceae</taxon>
        <taxon>BOP clade</taxon>
        <taxon>Oryzoideae</taxon>
        <taxon>Oryzeae</taxon>
        <taxon>Oryzinae</taxon>
        <taxon>Oryza</taxon>
        <taxon>Oryza sativa</taxon>
    </lineage>
</organism>
<dbReference type="PROSITE" id="PS50222">
    <property type="entry name" value="EF_HAND_2"/>
    <property type="match status" value="2"/>
</dbReference>
<feature type="region of interest" description="Disordered" evidence="5">
    <location>
        <begin position="26"/>
        <end position="62"/>
    </location>
</feature>
<dbReference type="PANTHER" id="PTHR10891">
    <property type="entry name" value="EF-HAND CALCIUM-BINDING DOMAIN CONTAINING PROTEIN"/>
    <property type="match status" value="1"/>
</dbReference>
<keyword evidence="2" id="KW-0479">Metal-binding</keyword>
<feature type="domain" description="EF-hand" evidence="6">
    <location>
        <begin position="4"/>
        <end position="26"/>
    </location>
</feature>
<dbReference type="InterPro" id="IPR018247">
    <property type="entry name" value="EF_Hand_1_Ca_BS"/>
</dbReference>
<comment type="function">
    <text evidence="1">Potential calcium sensor.</text>
</comment>
<dbReference type="GO" id="GO:0005509">
    <property type="term" value="F:calcium ion binding"/>
    <property type="evidence" value="ECO:0007669"/>
    <property type="project" value="InterPro"/>
</dbReference>
<dbReference type="Proteomes" id="UP000007752">
    <property type="component" value="Chromosome 2"/>
</dbReference>
<dbReference type="InterPro" id="IPR039647">
    <property type="entry name" value="EF_hand_pair_protein_CML-like"/>
</dbReference>
<dbReference type="PROSITE" id="PS00018">
    <property type="entry name" value="EF_HAND_1"/>
    <property type="match status" value="1"/>
</dbReference>
<reference evidence="7" key="1">
    <citation type="journal article" date="2005" name="PLoS Biol.">
        <title>The genomes of Oryza sativa: a history of duplications.</title>
        <authorList>
            <person name="Yu J."/>
            <person name="Wang J."/>
            <person name="Lin W."/>
            <person name="Li S."/>
            <person name="Li H."/>
            <person name="Zhou J."/>
            <person name="Ni P."/>
            <person name="Dong W."/>
            <person name="Hu S."/>
            <person name="Zeng C."/>
            <person name="Zhang J."/>
            <person name="Zhang Y."/>
            <person name="Li R."/>
            <person name="Xu Z."/>
            <person name="Li S."/>
            <person name="Li X."/>
            <person name="Zheng H."/>
            <person name="Cong L."/>
            <person name="Lin L."/>
            <person name="Yin J."/>
            <person name="Geng J."/>
            <person name="Li G."/>
            <person name="Shi J."/>
            <person name="Liu J."/>
            <person name="Lv H."/>
            <person name="Li J."/>
            <person name="Wang J."/>
            <person name="Deng Y."/>
            <person name="Ran L."/>
            <person name="Shi X."/>
            <person name="Wang X."/>
            <person name="Wu Q."/>
            <person name="Li C."/>
            <person name="Ren X."/>
            <person name="Wang J."/>
            <person name="Wang X."/>
            <person name="Li D."/>
            <person name="Liu D."/>
            <person name="Zhang X."/>
            <person name="Ji Z."/>
            <person name="Zhao W."/>
            <person name="Sun Y."/>
            <person name="Zhang Z."/>
            <person name="Bao J."/>
            <person name="Han Y."/>
            <person name="Dong L."/>
            <person name="Ji J."/>
            <person name="Chen P."/>
            <person name="Wu S."/>
            <person name="Liu J."/>
            <person name="Xiao Y."/>
            <person name="Bu D."/>
            <person name="Tan J."/>
            <person name="Yang L."/>
            <person name="Ye C."/>
            <person name="Zhang J."/>
            <person name="Xu J."/>
            <person name="Zhou Y."/>
            <person name="Yu Y."/>
            <person name="Zhang B."/>
            <person name="Zhuang S."/>
            <person name="Wei H."/>
            <person name="Liu B."/>
            <person name="Lei M."/>
            <person name="Yu H."/>
            <person name="Li Y."/>
            <person name="Xu H."/>
            <person name="Wei S."/>
            <person name="He X."/>
            <person name="Fang L."/>
            <person name="Zhang Z."/>
            <person name="Zhang Y."/>
            <person name="Huang X."/>
            <person name="Su Z."/>
            <person name="Tong W."/>
            <person name="Li J."/>
            <person name="Tong Z."/>
            <person name="Li S."/>
            <person name="Ye J."/>
            <person name="Wang L."/>
            <person name="Fang L."/>
            <person name="Lei T."/>
            <person name="Chen C."/>
            <person name="Chen H."/>
            <person name="Xu Z."/>
            <person name="Li H."/>
            <person name="Huang H."/>
            <person name="Zhang F."/>
            <person name="Xu H."/>
            <person name="Li N."/>
            <person name="Zhao C."/>
            <person name="Li S."/>
            <person name="Dong L."/>
            <person name="Huang Y."/>
            <person name="Li L."/>
            <person name="Xi Y."/>
            <person name="Qi Q."/>
            <person name="Li W."/>
            <person name="Zhang B."/>
            <person name="Hu W."/>
            <person name="Zhang Y."/>
            <person name="Tian X."/>
            <person name="Jiao Y."/>
            <person name="Liang X."/>
            <person name="Jin J."/>
            <person name="Gao L."/>
            <person name="Zheng W."/>
            <person name="Hao B."/>
            <person name="Liu S."/>
            <person name="Wang W."/>
            <person name="Yuan L."/>
            <person name="Cao M."/>
            <person name="McDermott J."/>
            <person name="Samudrala R."/>
            <person name="Wang J."/>
            <person name="Wong G.K."/>
            <person name="Yang H."/>
        </authorList>
    </citation>
    <scope>NUCLEOTIDE SEQUENCE [LARGE SCALE GENOMIC DNA]</scope>
</reference>
<evidence type="ECO:0000313" key="7">
    <source>
        <dbReference type="EMBL" id="EAZ23748.1"/>
    </source>
</evidence>
<feature type="compositionally biased region" description="Basic residues" evidence="5">
    <location>
        <begin position="45"/>
        <end position="59"/>
    </location>
</feature>
<dbReference type="Pfam" id="PF00036">
    <property type="entry name" value="EF-hand_1"/>
    <property type="match status" value="1"/>
</dbReference>
<evidence type="ECO:0000256" key="1">
    <source>
        <dbReference type="ARBA" id="ARBA00003291"/>
    </source>
</evidence>
<evidence type="ECO:0000256" key="3">
    <source>
        <dbReference type="ARBA" id="ARBA00022737"/>
    </source>
</evidence>
<dbReference type="SUPFAM" id="SSF47473">
    <property type="entry name" value="EF-hand"/>
    <property type="match status" value="1"/>
</dbReference>
<keyword evidence="3" id="KW-0677">Repeat</keyword>
<dbReference type="EMBL" id="CM000139">
    <property type="protein sequence ID" value="EAZ23748.1"/>
    <property type="molecule type" value="Genomic_DNA"/>
</dbReference>